<dbReference type="OrthoDB" id="7801966at2"/>
<sequence>MIAALSILGVVFWVWVIDEVINDDDDDDKSSSAEEEVVTEEVALGEGAIDLLQGLEGDDSLSGGEGVDILIGEEGNDSLRGGDDDDLLLGNEDNDLLIGGDGDDALFGGDGQDTIEGRSGDDIIDGTSQLNEDVLIASAQTAESVGDIVFEFNDAEDTDQGDDIDAGAGDDLITMGSEDSVTGGDGADLFAGGWWIRDGEPAIVEDYDEAEDLLTYTYQGSTEPAITTDVNATTGDATVYADGNEVIVVINAGPSLNANNIVLLQA</sequence>
<dbReference type="Pfam" id="PF00353">
    <property type="entry name" value="HemolysinCabind"/>
    <property type="match status" value="3"/>
</dbReference>
<dbReference type="InterPro" id="IPR001343">
    <property type="entry name" value="Hemolysn_Ca-bd"/>
</dbReference>
<proteinExistence type="predicted"/>
<dbReference type="RefSeq" id="WP_073249780.1">
    <property type="nucleotide sequence ID" value="NZ_FQZQ01000003.1"/>
</dbReference>
<keyword evidence="2" id="KW-0964">Secreted</keyword>
<evidence type="ECO:0000256" key="2">
    <source>
        <dbReference type="ARBA" id="ARBA00022525"/>
    </source>
</evidence>
<dbReference type="PRINTS" id="PR00313">
    <property type="entry name" value="CABNDNGRPT"/>
</dbReference>
<dbReference type="InterPro" id="IPR011049">
    <property type="entry name" value="Serralysin-like_metalloprot_C"/>
</dbReference>
<dbReference type="Gene3D" id="2.150.10.10">
    <property type="entry name" value="Serralysin-like metalloprotease, C-terminal"/>
    <property type="match status" value="1"/>
</dbReference>
<dbReference type="STRING" id="1470563.SAMN05444000_103280"/>
<dbReference type="GO" id="GO:0005509">
    <property type="term" value="F:calcium ion binding"/>
    <property type="evidence" value="ECO:0007669"/>
    <property type="project" value="InterPro"/>
</dbReference>
<comment type="subcellular location">
    <subcellularLocation>
        <location evidence="1">Secreted</location>
    </subcellularLocation>
</comment>
<protein>
    <submittedName>
        <fullName evidence="3">Hemolysin-type calcium-binding repeat-containing protein</fullName>
    </submittedName>
</protein>
<organism evidence="3 4">
    <name type="scientific">Shimia gijangensis</name>
    <dbReference type="NCBI Taxonomy" id="1470563"/>
    <lineage>
        <taxon>Bacteria</taxon>
        <taxon>Pseudomonadati</taxon>
        <taxon>Pseudomonadota</taxon>
        <taxon>Alphaproteobacteria</taxon>
        <taxon>Rhodobacterales</taxon>
        <taxon>Roseobacteraceae</taxon>
    </lineage>
</organism>
<dbReference type="EMBL" id="FQZQ01000003">
    <property type="protein sequence ID" value="SHI88150.1"/>
    <property type="molecule type" value="Genomic_DNA"/>
</dbReference>
<evidence type="ECO:0000256" key="1">
    <source>
        <dbReference type="ARBA" id="ARBA00004613"/>
    </source>
</evidence>
<name>A0A1M6ES20_9RHOB</name>
<dbReference type="PROSITE" id="PS00330">
    <property type="entry name" value="HEMOLYSIN_CALCIUM"/>
    <property type="match status" value="1"/>
</dbReference>
<dbReference type="GO" id="GO:0005576">
    <property type="term" value="C:extracellular region"/>
    <property type="evidence" value="ECO:0007669"/>
    <property type="project" value="UniProtKB-SubCell"/>
</dbReference>
<dbReference type="InterPro" id="IPR018511">
    <property type="entry name" value="Hemolysin-typ_Ca-bd_CS"/>
</dbReference>
<dbReference type="AlphaFoldDB" id="A0A1M6ES20"/>
<evidence type="ECO:0000313" key="3">
    <source>
        <dbReference type="EMBL" id="SHI88150.1"/>
    </source>
</evidence>
<evidence type="ECO:0000313" key="4">
    <source>
        <dbReference type="Proteomes" id="UP000183982"/>
    </source>
</evidence>
<dbReference type="PANTHER" id="PTHR38340">
    <property type="entry name" value="S-LAYER PROTEIN"/>
    <property type="match status" value="1"/>
</dbReference>
<dbReference type="Proteomes" id="UP000183982">
    <property type="component" value="Unassembled WGS sequence"/>
</dbReference>
<dbReference type="InterPro" id="IPR050557">
    <property type="entry name" value="RTX_toxin/Mannuronan_C5-epim"/>
</dbReference>
<dbReference type="PANTHER" id="PTHR38340:SF1">
    <property type="entry name" value="S-LAYER PROTEIN"/>
    <property type="match status" value="1"/>
</dbReference>
<dbReference type="SUPFAM" id="SSF51120">
    <property type="entry name" value="beta-Roll"/>
    <property type="match status" value="1"/>
</dbReference>
<keyword evidence="4" id="KW-1185">Reference proteome</keyword>
<accession>A0A1M6ES20</accession>
<gene>
    <name evidence="3" type="ORF">SAMN05444000_103280</name>
</gene>
<reference evidence="4" key="1">
    <citation type="submission" date="2016-11" db="EMBL/GenBank/DDBJ databases">
        <authorList>
            <person name="Varghese N."/>
            <person name="Submissions S."/>
        </authorList>
    </citation>
    <scope>NUCLEOTIDE SEQUENCE [LARGE SCALE GENOMIC DNA]</scope>
    <source>
        <strain evidence="4">DSM 100564</strain>
    </source>
</reference>